<name>W3VUN3_MOEAP</name>
<dbReference type="HOGENOM" id="CLU_050272_0_0_1"/>
<evidence type="ECO:0000256" key="2">
    <source>
        <dbReference type="SAM" id="Phobius"/>
    </source>
</evidence>
<dbReference type="EMBL" id="AWNI01000001">
    <property type="protein sequence ID" value="ETS65323.1"/>
    <property type="molecule type" value="Genomic_DNA"/>
</dbReference>
<organism evidence="3 4">
    <name type="scientific">Moesziomyces aphidis</name>
    <name type="common">Pseudozyma aphidis</name>
    <dbReference type="NCBI Taxonomy" id="84754"/>
    <lineage>
        <taxon>Eukaryota</taxon>
        <taxon>Fungi</taxon>
        <taxon>Dikarya</taxon>
        <taxon>Basidiomycota</taxon>
        <taxon>Ustilaginomycotina</taxon>
        <taxon>Ustilaginomycetes</taxon>
        <taxon>Ustilaginales</taxon>
        <taxon>Ustilaginaceae</taxon>
        <taxon>Moesziomyces</taxon>
    </lineage>
</organism>
<keyword evidence="2" id="KW-0812">Transmembrane</keyword>
<feature type="transmembrane region" description="Helical" evidence="2">
    <location>
        <begin position="61"/>
        <end position="78"/>
    </location>
</feature>
<feature type="compositionally biased region" description="Polar residues" evidence="1">
    <location>
        <begin position="326"/>
        <end position="344"/>
    </location>
</feature>
<protein>
    <submittedName>
        <fullName evidence="3">Uncharacterized protein</fullName>
    </submittedName>
</protein>
<evidence type="ECO:0000313" key="3">
    <source>
        <dbReference type="EMBL" id="ETS65323.1"/>
    </source>
</evidence>
<feature type="region of interest" description="Disordered" evidence="1">
    <location>
        <begin position="1"/>
        <end position="49"/>
    </location>
</feature>
<gene>
    <name evidence="3" type="ORF">PaG_00051</name>
</gene>
<sequence>MDAMRSRTSSGESSDSMHRARASDSDASFYRRSPDSTPTRRRSAQPRVADEPSILGSIGKLVRLALLALVLAMVVPYIKTRMFGSTSSTVGNATRALKNPYSHAESVVEAVQAAAKEPDVFNFKHQDYLRQAHTPHPSIALQPKPKPSTTSKAIKPQPTISQDSDGPGVFSQVLAVASSFASLLVTAVRFIVVPFRLAGRALGSGAVWIWSMFRVALSHVLRPLAYALAPLSYLVSGILYVFVHVPLRVITTVATELYPVYIFLGAASVVGITMGIVAAAVLYLTAFIFVDRIPSSKVEHPNQNNVESDDYFNTNTKQSYRRSRSAYPNYSQLSKQPSFQSSYG</sequence>
<keyword evidence="4" id="KW-1185">Reference proteome</keyword>
<keyword evidence="2" id="KW-1133">Transmembrane helix</keyword>
<evidence type="ECO:0000313" key="4">
    <source>
        <dbReference type="Proteomes" id="UP000019462"/>
    </source>
</evidence>
<accession>W3VUN3</accession>
<feature type="transmembrane region" description="Helical" evidence="2">
    <location>
        <begin position="263"/>
        <end position="290"/>
    </location>
</feature>
<feature type="region of interest" description="Disordered" evidence="1">
    <location>
        <begin position="134"/>
        <end position="164"/>
    </location>
</feature>
<dbReference type="OrthoDB" id="3366475at2759"/>
<feature type="transmembrane region" description="Helical" evidence="2">
    <location>
        <begin position="224"/>
        <end position="243"/>
    </location>
</feature>
<keyword evidence="2" id="KW-0472">Membrane</keyword>
<feature type="compositionally biased region" description="Low complexity" evidence="1">
    <location>
        <begin position="1"/>
        <end position="14"/>
    </location>
</feature>
<dbReference type="Proteomes" id="UP000019462">
    <property type="component" value="Unassembled WGS sequence"/>
</dbReference>
<feature type="compositionally biased region" description="Polar residues" evidence="1">
    <location>
        <begin position="147"/>
        <end position="164"/>
    </location>
</feature>
<feature type="transmembrane region" description="Helical" evidence="2">
    <location>
        <begin position="169"/>
        <end position="191"/>
    </location>
</feature>
<feature type="compositionally biased region" description="Basic and acidic residues" evidence="1">
    <location>
        <begin position="15"/>
        <end position="24"/>
    </location>
</feature>
<dbReference type="AlphaFoldDB" id="W3VUN3"/>
<comment type="caution">
    <text evidence="3">The sequence shown here is derived from an EMBL/GenBank/DDBJ whole genome shotgun (WGS) entry which is preliminary data.</text>
</comment>
<feature type="region of interest" description="Disordered" evidence="1">
    <location>
        <begin position="319"/>
        <end position="344"/>
    </location>
</feature>
<evidence type="ECO:0000256" key="1">
    <source>
        <dbReference type="SAM" id="MobiDB-lite"/>
    </source>
</evidence>
<reference evidence="3 4" key="1">
    <citation type="journal article" date="2014" name="Genome Announc.">
        <title>Genome sequence of the basidiomycetous fungus Pseudozyma aphidis DSM70725, an efficient producer of biosurfactant mannosylerythritol lipids.</title>
        <authorList>
            <person name="Lorenz S."/>
            <person name="Guenther M."/>
            <person name="Grumaz C."/>
            <person name="Rupp S."/>
            <person name="Zibek S."/>
            <person name="Sohn K."/>
        </authorList>
    </citation>
    <scope>NUCLEOTIDE SEQUENCE [LARGE SCALE GENOMIC DNA]</scope>
    <source>
        <strain evidence="4">ATCC 32657 / CBS 517.83 / DSM 70725 / JCM 10318 / NBRC 10182 / NRRL Y-7954 / St-0401</strain>
    </source>
</reference>
<proteinExistence type="predicted"/>